<dbReference type="Proteomes" id="UP000194154">
    <property type="component" value="Chromosome"/>
</dbReference>
<dbReference type="AlphaFoldDB" id="A0A1W7AEW2"/>
<accession>A0A1W7AEW2</accession>
<evidence type="ECO:0000313" key="1">
    <source>
        <dbReference type="EMBL" id="ARQ08101.1"/>
    </source>
</evidence>
<dbReference type="STRING" id="1855823.MCCS_25460"/>
<reference evidence="1 2" key="1">
    <citation type="journal article" date="2017" name="Int. J. Syst. Evol. Microbiol.">
        <title>Macrococcus canis sp. nov., a skin bacterium associated with infections in dogs.</title>
        <authorList>
            <person name="Gobeli Brawand S."/>
            <person name="Cotting K."/>
            <person name="Gomez-Sanz E."/>
            <person name="Collaud A."/>
            <person name="Thomann A."/>
            <person name="Brodard I."/>
            <person name="Rodriguez-Campos S."/>
            <person name="Strauss C."/>
            <person name="Perreten V."/>
        </authorList>
    </citation>
    <scope>NUCLEOTIDE SEQUENCE [LARGE SCALE GENOMIC DNA]</scope>
    <source>
        <strain evidence="1 2">KM45013</strain>
    </source>
</reference>
<organism evidence="1 2">
    <name type="scientific">Macrococcoides canis</name>
    <dbReference type="NCBI Taxonomy" id="1855823"/>
    <lineage>
        <taxon>Bacteria</taxon>
        <taxon>Bacillati</taxon>
        <taxon>Bacillota</taxon>
        <taxon>Bacilli</taxon>
        <taxon>Bacillales</taxon>
        <taxon>Staphylococcaceae</taxon>
        <taxon>Macrococcoides</taxon>
    </lineage>
</organism>
<gene>
    <name evidence="1" type="ORF">MCCS_25460</name>
</gene>
<name>A0A1W7AEW2_9STAP</name>
<evidence type="ECO:0000313" key="2">
    <source>
        <dbReference type="Proteomes" id="UP000194154"/>
    </source>
</evidence>
<dbReference type="KEGG" id="mcak:MCCS_25460"/>
<keyword evidence="2" id="KW-1185">Reference proteome</keyword>
<proteinExistence type="predicted"/>
<dbReference type="EMBL" id="CP021059">
    <property type="protein sequence ID" value="ARQ08101.1"/>
    <property type="molecule type" value="Genomic_DNA"/>
</dbReference>
<protein>
    <submittedName>
        <fullName evidence="1">Uncharacterized protein</fullName>
    </submittedName>
</protein>
<sequence>MRPLKRIIYCIRLIDNDGNEQPVYDVSYHYLIQVIGADECVTLDDSIYEHVTYQPGTLRYLDVYTTDIIYPDDYDYGQYLYLAQKDRVQLFYSKQVRTFKLSNVC</sequence>